<dbReference type="Pfam" id="PF01546">
    <property type="entry name" value="Peptidase_M20"/>
    <property type="match status" value="1"/>
</dbReference>
<evidence type="ECO:0000313" key="14">
    <source>
        <dbReference type="Proteomes" id="UP000257144"/>
    </source>
</evidence>
<comment type="caution">
    <text evidence="13">The sequence shown here is derived from an EMBL/GenBank/DDBJ whole genome shotgun (WGS) entry which is preliminary data.</text>
</comment>
<dbReference type="InterPro" id="IPR036264">
    <property type="entry name" value="Bact_exopeptidase_dim_dom"/>
</dbReference>
<keyword evidence="10" id="KW-0170">Cobalt</keyword>
<dbReference type="InterPro" id="IPR011650">
    <property type="entry name" value="Peptidase_M20_dimer"/>
</dbReference>
<dbReference type="GO" id="GO:0046872">
    <property type="term" value="F:metal ion binding"/>
    <property type="evidence" value="ECO:0007669"/>
    <property type="project" value="UniProtKB-KW"/>
</dbReference>
<evidence type="ECO:0000259" key="12">
    <source>
        <dbReference type="Pfam" id="PF07687"/>
    </source>
</evidence>
<name>A0A3D8GLG2_9BACI</name>
<dbReference type="EC" id="3.5.1.18" evidence="5"/>
<feature type="domain" description="Peptidase M20 dimerisation" evidence="12">
    <location>
        <begin position="190"/>
        <end position="320"/>
    </location>
</feature>
<dbReference type="Pfam" id="PF07687">
    <property type="entry name" value="M20_dimer"/>
    <property type="match status" value="1"/>
</dbReference>
<dbReference type="UniPathway" id="UPA00034">
    <property type="reaction ID" value="UER00021"/>
</dbReference>
<dbReference type="PROSITE" id="PS00759">
    <property type="entry name" value="ARGE_DAPE_CPG2_2"/>
    <property type="match status" value="1"/>
</dbReference>
<accession>A0A3D8GLG2</accession>
<dbReference type="InterPro" id="IPR002933">
    <property type="entry name" value="Peptidase_M20"/>
</dbReference>
<dbReference type="AlphaFoldDB" id="A0A3D8GLG2"/>
<evidence type="ECO:0000256" key="3">
    <source>
        <dbReference type="ARBA" id="ARBA00005130"/>
    </source>
</evidence>
<dbReference type="PANTHER" id="PTHR43808:SF32">
    <property type="entry name" value="ARGE_DAPE-RELATED DEACYLASE"/>
    <property type="match status" value="1"/>
</dbReference>
<dbReference type="GO" id="GO:0009014">
    <property type="term" value="F:succinyl-diaminopimelate desuccinylase activity"/>
    <property type="evidence" value="ECO:0007669"/>
    <property type="project" value="UniProtKB-EC"/>
</dbReference>
<dbReference type="EMBL" id="QNQT01000012">
    <property type="protein sequence ID" value="RDU35238.1"/>
    <property type="molecule type" value="Genomic_DNA"/>
</dbReference>
<dbReference type="NCBIfam" id="TIGR01910">
    <property type="entry name" value="DapE-ArgE"/>
    <property type="match status" value="1"/>
</dbReference>
<dbReference type="SUPFAM" id="SSF55031">
    <property type="entry name" value="Bacterial exopeptidase dimerisation domain"/>
    <property type="match status" value="1"/>
</dbReference>
<evidence type="ECO:0000256" key="1">
    <source>
        <dbReference type="ARBA" id="ARBA00001941"/>
    </source>
</evidence>
<comment type="cofactor">
    <cofactor evidence="2">
        <name>Zn(2+)</name>
        <dbReference type="ChEBI" id="CHEBI:29105"/>
    </cofactor>
</comment>
<dbReference type="InterPro" id="IPR050072">
    <property type="entry name" value="Peptidase_M20A"/>
</dbReference>
<evidence type="ECO:0000256" key="10">
    <source>
        <dbReference type="ARBA" id="ARBA00023285"/>
    </source>
</evidence>
<gene>
    <name evidence="13" type="ORF">DRW41_19160</name>
</gene>
<protein>
    <recommendedName>
        <fullName evidence="6">Probable succinyl-diaminopimelate desuccinylase</fullName>
        <ecNumber evidence="5">3.5.1.18</ecNumber>
    </recommendedName>
</protein>
<evidence type="ECO:0000256" key="6">
    <source>
        <dbReference type="ARBA" id="ARBA00016853"/>
    </source>
</evidence>
<dbReference type="Proteomes" id="UP000257144">
    <property type="component" value="Unassembled WGS sequence"/>
</dbReference>
<dbReference type="RefSeq" id="WP_115453640.1">
    <property type="nucleotide sequence ID" value="NZ_QNQT01000012.1"/>
</dbReference>
<dbReference type="OrthoDB" id="9792335at2"/>
<keyword evidence="9" id="KW-0862">Zinc</keyword>
<evidence type="ECO:0000256" key="8">
    <source>
        <dbReference type="ARBA" id="ARBA00022801"/>
    </source>
</evidence>
<reference evidence="13 14" key="1">
    <citation type="submission" date="2018-07" db="EMBL/GenBank/DDBJ databases">
        <title>Bacillus sp. YLB-04 draft genome sequence.</title>
        <authorList>
            <person name="Yu L."/>
            <person name="Tang X."/>
        </authorList>
    </citation>
    <scope>NUCLEOTIDE SEQUENCE [LARGE SCALE GENOMIC DNA]</scope>
    <source>
        <strain evidence="13 14">YLB-04</strain>
    </source>
</reference>
<dbReference type="Gene3D" id="3.30.70.360">
    <property type="match status" value="1"/>
</dbReference>
<evidence type="ECO:0000313" key="13">
    <source>
        <dbReference type="EMBL" id="RDU35238.1"/>
    </source>
</evidence>
<dbReference type="InterPro" id="IPR001261">
    <property type="entry name" value="ArgE/DapE_CS"/>
</dbReference>
<dbReference type="GO" id="GO:0009089">
    <property type="term" value="P:lysine biosynthetic process via diaminopimelate"/>
    <property type="evidence" value="ECO:0007669"/>
    <property type="project" value="UniProtKB-UniPathway"/>
</dbReference>
<comment type="similarity">
    <text evidence="4">Belongs to the peptidase M20A family.</text>
</comment>
<evidence type="ECO:0000256" key="11">
    <source>
        <dbReference type="ARBA" id="ARBA00051301"/>
    </source>
</evidence>
<comment type="pathway">
    <text evidence="3">Amino-acid biosynthesis; L-lysine biosynthesis via DAP pathway; LL-2,6-diaminopimelate from (S)-tetrahydrodipicolinate (succinylase route): step 3/3.</text>
</comment>
<dbReference type="InterPro" id="IPR010182">
    <property type="entry name" value="ArgE/DapE"/>
</dbReference>
<dbReference type="PANTHER" id="PTHR43808">
    <property type="entry name" value="ACETYLORNITHINE DEACETYLASE"/>
    <property type="match status" value="1"/>
</dbReference>
<evidence type="ECO:0000256" key="2">
    <source>
        <dbReference type="ARBA" id="ARBA00001947"/>
    </source>
</evidence>
<evidence type="ECO:0000256" key="7">
    <source>
        <dbReference type="ARBA" id="ARBA00022723"/>
    </source>
</evidence>
<organism evidence="13 14">
    <name type="scientific">Neobacillus piezotolerans</name>
    <dbReference type="NCBI Taxonomy" id="2259171"/>
    <lineage>
        <taxon>Bacteria</taxon>
        <taxon>Bacillati</taxon>
        <taxon>Bacillota</taxon>
        <taxon>Bacilli</taxon>
        <taxon>Bacillales</taxon>
        <taxon>Bacillaceae</taxon>
        <taxon>Neobacillus</taxon>
    </lineage>
</organism>
<comment type="catalytic activity">
    <reaction evidence="11">
        <text>N-succinyl-(2S,6S)-2,6-diaminopimelate + H2O = (2S,6S)-2,6-diaminopimelate + succinate</text>
        <dbReference type="Rhea" id="RHEA:22608"/>
        <dbReference type="ChEBI" id="CHEBI:15377"/>
        <dbReference type="ChEBI" id="CHEBI:30031"/>
        <dbReference type="ChEBI" id="CHEBI:57609"/>
        <dbReference type="ChEBI" id="CHEBI:58087"/>
        <dbReference type="EC" id="3.5.1.18"/>
    </reaction>
</comment>
<proteinExistence type="inferred from homology"/>
<dbReference type="Gene3D" id="3.40.630.10">
    <property type="entry name" value="Zn peptidases"/>
    <property type="match status" value="2"/>
</dbReference>
<keyword evidence="8" id="KW-0378">Hydrolase</keyword>
<evidence type="ECO:0000256" key="9">
    <source>
        <dbReference type="ARBA" id="ARBA00022833"/>
    </source>
</evidence>
<dbReference type="SUPFAM" id="SSF53187">
    <property type="entry name" value="Zn-dependent exopeptidases"/>
    <property type="match status" value="1"/>
</dbReference>
<evidence type="ECO:0000256" key="5">
    <source>
        <dbReference type="ARBA" id="ARBA00011921"/>
    </source>
</evidence>
<sequence length="423" mass="46801">MSDLTTLKQQLIDEVESRKDELIELCGSLIKIPSENPPGDSTEISKFIEGYLGKYGLKTEWHESADKMFNLISSIGIEEGKHLIYCGHTDVVPAGDRSKWDFDPFSGEVVDGWLLGRGASDMKAGLGGIIFAFALLKRLNIDLPGKLTLAIVPDEETGGEFGVPWLLEKGLVKGDGCLIAEPSSPLNPTIGQKGSYWFELEVFGTPGHGSLSPVAGGNAIVDAIEAIEKIRSLWDMKITIPEEVKGLIEVSQRYMREVEEDREKFQPVLERITVNVGTIQGGTKSNVIPESCKVQVDCRLPFGVTQDEVTAYLKKELDGLGIRYEIRQFGFRSNANHTSAEDPVCRSIVDNITFVTGENAYGVMQWASSDARHFREYDIPVLQYGPAYLPSIHGYNEKVQVEDIVRCAKVYAAAVIDFLYENK</sequence>
<keyword evidence="7" id="KW-0479">Metal-binding</keyword>
<comment type="cofactor">
    <cofactor evidence="1">
        <name>Co(2+)</name>
        <dbReference type="ChEBI" id="CHEBI:48828"/>
    </cofactor>
</comment>
<evidence type="ECO:0000256" key="4">
    <source>
        <dbReference type="ARBA" id="ARBA00006247"/>
    </source>
</evidence>
<keyword evidence="14" id="KW-1185">Reference proteome</keyword>